<keyword evidence="1" id="KW-1133">Transmembrane helix</keyword>
<feature type="transmembrane region" description="Helical" evidence="1">
    <location>
        <begin position="6"/>
        <end position="27"/>
    </location>
</feature>
<protein>
    <submittedName>
        <fullName evidence="2">Uncharacterized protein</fullName>
    </submittedName>
</protein>
<dbReference type="EMBL" id="MN739698">
    <property type="protein sequence ID" value="QHT21899.1"/>
    <property type="molecule type" value="Genomic_DNA"/>
</dbReference>
<keyword evidence="1" id="KW-0812">Transmembrane</keyword>
<evidence type="ECO:0000313" key="2">
    <source>
        <dbReference type="EMBL" id="QHT21899.1"/>
    </source>
</evidence>
<accession>A0A6C0E0T2</accession>
<reference evidence="2" key="1">
    <citation type="journal article" date="2020" name="Nature">
        <title>Giant virus diversity and host interactions through global metagenomics.</title>
        <authorList>
            <person name="Schulz F."/>
            <person name="Roux S."/>
            <person name="Paez-Espino D."/>
            <person name="Jungbluth S."/>
            <person name="Walsh D.A."/>
            <person name="Denef V.J."/>
            <person name="McMahon K.D."/>
            <person name="Konstantinidis K.T."/>
            <person name="Eloe-Fadrosh E.A."/>
            <person name="Kyrpides N.C."/>
            <person name="Woyke T."/>
        </authorList>
    </citation>
    <scope>NUCLEOTIDE SEQUENCE</scope>
    <source>
        <strain evidence="2">GVMAG-M-3300023179-103</strain>
    </source>
</reference>
<keyword evidence="1" id="KW-0472">Membrane</keyword>
<sequence length="41" mass="4912">MFSIIFIIISKILFITNIFILLFLKIINKAISIFRQKMKTH</sequence>
<name>A0A6C0E0T2_9ZZZZ</name>
<proteinExistence type="predicted"/>
<organism evidence="2">
    <name type="scientific">viral metagenome</name>
    <dbReference type="NCBI Taxonomy" id="1070528"/>
    <lineage>
        <taxon>unclassified sequences</taxon>
        <taxon>metagenomes</taxon>
        <taxon>organismal metagenomes</taxon>
    </lineage>
</organism>
<dbReference type="AlphaFoldDB" id="A0A6C0E0T2"/>
<evidence type="ECO:0000256" key="1">
    <source>
        <dbReference type="SAM" id="Phobius"/>
    </source>
</evidence>